<name>A0A6H5I5C8_9HYME</name>
<dbReference type="EMBL" id="CADCXV010000653">
    <property type="protein sequence ID" value="CAB0031769.1"/>
    <property type="molecule type" value="Genomic_DNA"/>
</dbReference>
<protein>
    <submittedName>
        <fullName evidence="2">Uncharacterized protein</fullName>
    </submittedName>
</protein>
<evidence type="ECO:0000313" key="3">
    <source>
        <dbReference type="Proteomes" id="UP000479190"/>
    </source>
</evidence>
<feature type="compositionally biased region" description="Basic residues" evidence="1">
    <location>
        <begin position="58"/>
        <end position="69"/>
    </location>
</feature>
<dbReference type="AlphaFoldDB" id="A0A6H5I5C8"/>
<evidence type="ECO:0000313" key="2">
    <source>
        <dbReference type="EMBL" id="CAB0031769.1"/>
    </source>
</evidence>
<feature type="region of interest" description="Disordered" evidence="1">
    <location>
        <begin position="510"/>
        <end position="536"/>
    </location>
</feature>
<reference evidence="2 3" key="1">
    <citation type="submission" date="2020-02" db="EMBL/GenBank/DDBJ databases">
        <authorList>
            <person name="Ferguson B K."/>
        </authorList>
    </citation>
    <scope>NUCLEOTIDE SEQUENCE [LARGE SCALE GENOMIC DNA]</scope>
</reference>
<organism evidence="2 3">
    <name type="scientific">Trichogramma brassicae</name>
    <dbReference type="NCBI Taxonomy" id="86971"/>
    <lineage>
        <taxon>Eukaryota</taxon>
        <taxon>Metazoa</taxon>
        <taxon>Ecdysozoa</taxon>
        <taxon>Arthropoda</taxon>
        <taxon>Hexapoda</taxon>
        <taxon>Insecta</taxon>
        <taxon>Pterygota</taxon>
        <taxon>Neoptera</taxon>
        <taxon>Endopterygota</taxon>
        <taxon>Hymenoptera</taxon>
        <taxon>Apocrita</taxon>
        <taxon>Proctotrupomorpha</taxon>
        <taxon>Chalcidoidea</taxon>
        <taxon>Trichogrammatidae</taxon>
        <taxon>Trichogramma</taxon>
    </lineage>
</organism>
<dbReference type="OrthoDB" id="21151at2759"/>
<feature type="compositionally biased region" description="Basic and acidic residues" evidence="1">
    <location>
        <begin position="124"/>
        <end position="142"/>
    </location>
</feature>
<feature type="region of interest" description="Disordered" evidence="1">
    <location>
        <begin position="14"/>
        <end position="242"/>
    </location>
</feature>
<feature type="compositionally biased region" description="Basic residues" evidence="1">
    <location>
        <begin position="168"/>
        <end position="179"/>
    </location>
</feature>
<feature type="compositionally biased region" description="Low complexity" evidence="1">
    <location>
        <begin position="229"/>
        <end position="241"/>
    </location>
</feature>
<feature type="compositionally biased region" description="Basic residues" evidence="1">
    <location>
        <begin position="34"/>
        <end position="52"/>
    </location>
</feature>
<sequence>MTYDCVAAAAAAQLRTHGASSRQRPNATRSALSARRRRAAPHESHHGHRLAHHPAQLRQRRGLRPRHRPAAVDRRDGPHPLAPSQRHDATLRGPPRAPVPAVCLHGPDHLRPGRPQVLRHRRRVPGDRRGGREQRLPDDTVRARPHQGGARGQGEAEEDRARLQGGTHVHRHRAQRRREHLPIEHGRHIEEVPDQRRRRRRARRRQPEQADLLDQRPGQGDRERRLRGRQSGLRRQGPGALRARRLRSSALLAGPRLLNYEQRLLHQDVPARRGGLRTQRHEATAATRQTRAPAALAQGLRHQVVPRPAEPIPLQTVERRLSAHVPAHGRRGEVQLRLQHRLAALRVGRARLPHGRPEEPRGSRRAEIMKLLGLGSALHQALTSLGYNNFDYIPRYRAECSTIESDSQNPETYESNWYQNRSSVWQYFFQSLYYTFILVQSELLFIIANTYNAKEINTYGVPNNKLLQVIKSLTNLLDIYHTKLTKLYIEYQKTEVKPVKRVFSPMDTRIHKQSSCGGGSTLSAERRQAASMPSPVPPAATCTASSPLQSLYLCIESPSLRGSAATVSLLPVEQFQRKLHSRSVKNLSVPVLKPTVAVY</sequence>
<proteinExistence type="predicted"/>
<evidence type="ECO:0000256" key="1">
    <source>
        <dbReference type="SAM" id="MobiDB-lite"/>
    </source>
</evidence>
<accession>A0A6H5I5C8</accession>
<feature type="compositionally biased region" description="Basic and acidic residues" evidence="1">
    <location>
        <begin position="180"/>
        <end position="195"/>
    </location>
</feature>
<keyword evidence="3" id="KW-1185">Reference proteome</keyword>
<dbReference type="Proteomes" id="UP000479190">
    <property type="component" value="Unassembled WGS sequence"/>
</dbReference>
<gene>
    <name evidence="2" type="ORF">TBRA_LOCUS3732</name>
</gene>